<dbReference type="SFLD" id="SFLDG01206">
    <property type="entry name" value="Xi.1"/>
    <property type="match status" value="1"/>
</dbReference>
<dbReference type="PANTHER" id="PTHR32419:SF6">
    <property type="entry name" value="GLUTATHIONE S-TRANSFERASE OMEGA-LIKE 1-RELATED"/>
    <property type="match status" value="1"/>
</dbReference>
<dbReference type="Pfam" id="PF13410">
    <property type="entry name" value="GST_C_2"/>
    <property type="match status" value="1"/>
</dbReference>
<dbReference type="SUPFAM" id="SSF47616">
    <property type="entry name" value="GST C-terminal domain-like"/>
    <property type="match status" value="1"/>
</dbReference>
<sequence length="325" mass="37048">MGLLVEGQWHTDWYDTKATNGRFKRKDSSFRHWVTKDGSAGPTGDAGFKAEKDRYHLYVSLACPWAHRTLIIRSLKGLEDFISVSVVNAYMADEGWTFNAGNEVVADFINHKQRLHEIYTLAKPDYTGRVTVPVLWDKKHNTIVSNESSEIIRMFNSAFDDLGAKEGDFYPKALRSNIDAVNEFVYPNINNGVYRAGFATTPEAYEEAVTELFEALDSVENILSKQRYLTGPSITEADWRLFTTLVRFDAVYVGHFKCNIRRIVDYPNIWGYLKELYQVEGVAATVSIPNIKEHYYASHDMINPTRIIPVGPMLDFTEPHGRDAL</sequence>
<dbReference type="RefSeq" id="WP_290280440.1">
    <property type="nucleotide sequence ID" value="NZ_JAUFQI010000001.1"/>
</dbReference>
<organism evidence="2 3">
    <name type="scientific">Reinekea marina</name>
    <dbReference type="NCBI Taxonomy" id="1310421"/>
    <lineage>
        <taxon>Bacteria</taxon>
        <taxon>Pseudomonadati</taxon>
        <taxon>Pseudomonadota</taxon>
        <taxon>Gammaproteobacteria</taxon>
        <taxon>Oceanospirillales</taxon>
        <taxon>Saccharospirillaceae</taxon>
        <taxon>Reinekea</taxon>
    </lineage>
</organism>
<reference evidence="3" key="1">
    <citation type="journal article" date="2019" name="Int. J. Syst. Evol. Microbiol.">
        <title>The Global Catalogue of Microorganisms (GCM) 10K type strain sequencing project: providing services to taxonomists for standard genome sequencing and annotation.</title>
        <authorList>
            <consortium name="The Broad Institute Genomics Platform"/>
            <consortium name="The Broad Institute Genome Sequencing Center for Infectious Disease"/>
            <person name="Wu L."/>
            <person name="Ma J."/>
        </authorList>
    </citation>
    <scope>NUCLEOTIDE SEQUENCE [LARGE SCALE GENOMIC DNA]</scope>
    <source>
        <strain evidence="3">CECT 8288</strain>
    </source>
</reference>
<dbReference type="Gene3D" id="3.40.30.10">
    <property type="entry name" value="Glutaredoxin"/>
    <property type="match status" value="1"/>
</dbReference>
<dbReference type="Proteomes" id="UP001595710">
    <property type="component" value="Unassembled WGS sequence"/>
</dbReference>
<dbReference type="Pfam" id="PF13409">
    <property type="entry name" value="GST_N_2"/>
    <property type="match status" value="1"/>
</dbReference>
<dbReference type="EC" id="1.8.5.-" evidence="2"/>
<dbReference type="InterPro" id="IPR036282">
    <property type="entry name" value="Glutathione-S-Trfase_C_sf"/>
</dbReference>
<dbReference type="SFLD" id="SFLDS00019">
    <property type="entry name" value="Glutathione_Transferase_(cytos"/>
    <property type="match status" value="1"/>
</dbReference>
<dbReference type="InterPro" id="IPR047047">
    <property type="entry name" value="GST_Omega-like_C"/>
</dbReference>
<dbReference type="Gene3D" id="1.20.1050.10">
    <property type="match status" value="1"/>
</dbReference>
<evidence type="ECO:0000259" key="1">
    <source>
        <dbReference type="PROSITE" id="PS50405"/>
    </source>
</evidence>
<accession>A0ABV7WSA4</accession>
<name>A0ABV7WSA4_9GAMM</name>
<comment type="caution">
    <text evidence="2">The sequence shown here is derived from an EMBL/GenBank/DDBJ whole genome shotgun (WGS) entry which is preliminary data.</text>
</comment>
<dbReference type="EMBL" id="JBHRYN010000007">
    <property type="protein sequence ID" value="MFC3700855.1"/>
    <property type="molecule type" value="Genomic_DNA"/>
</dbReference>
<feature type="domain" description="GST C-terminal" evidence="1">
    <location>
        <begin position="171"/>
        <end position="298"/>
    </location>
</feature>
<evidence type="ECO:0000313" key="2">
    <source>
        <dbReference type="EMBL" id="MFC3700855.1"/>
    </source>
</evidence>
<dbReference type="InterPro" id="IPR040079">
    <property type="entry name" value="Glutathione_S-Trfase"/>
</dbReference>
<dbReference type="InterPro" id="IPR016639">
    <property type="entry name" value="GST_Omega/GSH"/>
</dbReference>
<evidence type="ECO:0000313" key="3">
    <source>
        <dbReference type="Proteomes" id="UP001595710"/>
    </source>
</evidence>
<dbReference type="PROSITE" id="PS50405">
    <property type="entry name" value="GST_CTER"/>
    <property type="match status" value="1"/>
</dbReference>
<keyword evidence="2" id="KW-0560">Oxidoreductase</keyword>
<keyword evidence="3" id="KW-1185">Reference proteome</keyword>
<dbReference type="SUPFAM" id="SSF52833">
    <property type="entry name" value="Thioredoxin-like"/>
    <property type="match status" value="1"/>
</dbReference>
<protein>
    <submittedName>
        <fullName evidence="2">Glutathione S-transferase family protein</fullName>
        <ecNumber evidence="2">1.8.5.-</ecNumber>
    </submittedName>
</protein>
<dbReference type="InterPro" id="IPR036249">
    <property type="entry name" value="Thioredoxin-like_sf"/>
</dbReference>
<gene>
    <name evidence="2" type="ORF">ACFOND_04310</name>
</gene>
<dbReference type="PANTHER" id="PTHR32419">
    <property type="entry name" value="GLUTATHIONYL-HYDROQUINONE REDUCTASE"/>
    <property type="match status" value="1"/>
</dbReference>
<proteinExistence type="predicted"/>
<dbReference type="SFLD" id="SFLDG01148">
    <property type="entry name" value="Xi_(cytGST)"/>
    <property type="match status" value="1"/>
</dbReference>
<dbReference type="PIRSF" id="PIRSF015753">
    <property type="entry name" value="GST"/>
    <property type="match status" value="1"/>
</dbReference>
<dbReference type="CDD" id="cd03190">
    <property type="entry name" value="GST_C_Omega_like"/>
    <property type="match status" value="1"/>
</dbReference>
<dbReference type="InterPro" id="IPR010987">
    <property type="entry name" value="Glutathione-S-Trfase_C-like"/>
</dbReference>
<dbReference type="InterPro" id="IPR004045">
    <property type="entry name" value="Glutathione_S-Trfase_N"/>
</dbReference>
<dbReference type="GO" id="GO:0016491">
    <property type="term" value="F:oxidoreductase activity"/>
    <property type="evidence" value="ECO:0007669"/>
    <property type="project" value="UniProtKB-KW"/>
</dbReference>